<name>A0A3B1D015_9ZZZZ</name>
<proteinExistence type="predicted"/>
<evidence type="ECO:0000256" key="5">
    <source>
        <dbReference type="ARBA" id="ARBA00023244"/>
    </source>
</evidence>
<dbReference type="PANTHER" id="PTHR45790">
    <property type="entry name" value="SIROHEME SYNTHASE-RELATED"/>
    <property type="match status" value="1"/>
</dbReference>
<evidence type="ECO:0000256" key="3">
    <source>
        <dbReference type="ARBA" id="ARBA00022679"/>
    </source>
</evidence>
<accession>A0A3B1D015</accession>
<feature type="domain" description="Tetrapyrrole biosynthesis uroporphyrinogen III synthase" evidence="7">
    <location>
        <begin position="271"/>
        <end position="497"/>
    </location>
</feature>
<dbReference type="CDD" id="cd06578">
    <property type="entry name" value="HemD"/>
    <property type="match status" value="1"/>
</dbReference>
<dbReference type="InterPro" id="IPR003043">
    <property type="entry name" value="Uropor_MeTrfase_CS"/>
</dbReference>
<dbReference type="Gene3D" id="3.40.1010.10">
    <property type="entry name" value="Cobalt-precorrin-4 Transmethylase, Domain 1"/>
    <property type="match status" value="1"/>
</dbReference>
<keyword evidence="5" id="KW-0627">Porphyrin biosynthesis</keyword>
<dbReference type="FunFam" id="3.40.50.10090:FF:000001">
    <property type="entry name" value="Bifunctional uroporphyrinogen-III C-methyltransferase/uroporphyrinogen-III synthase"/>
    <property type="match status" value="1"/>
</dbReference>
<dbReference type="EC" id="2.1.1.107" evidence="1"/>
<dbReference type="InterPro" id="IPR006366">
    <property type="entry name" value="CobA/CysG_C"/>
</dbReference>
<dbReference type="Gene3D" id="3.40.50.10090">
    <property type="match status" value="2"/>
</dbReference>
<evidence type="ECO:0000259" key="7">
    <source>
        <dbReference type="Pfam" id="PF02602"/>
    </source>
</evidence>
<evidence type="ECO:0000256" key="2">
    <source>
        <dbReference type="ARBA" id="ARBA00022603"/>
    </source>
</evidence>
<keyword evidence="3 8" id="KW-0808">Transferase</keyword>
<keyword evidence="8" id="KW-0456">Lyase</keyword>
<organism evidence="8">
    <name type="scientific">hydrothermal vent metagenome</name>
    <dbReference type="NCBI Taxonomy" id="652676"/>
    <lineage>
        <taxon>unclassified sequences</taxon>
        <taxon>metagenomes</taxon>
        <taxon>ecological metagenomes</taxon>
    </lineage>
</organism>
<gene>
    <name evidence="8" type="ORF">MNBD_NITROSPIRAE03-1285</name>
</gene>
<reference evidence="8" key="1">
    <citation type="submission" date="2018-06" db="EMBL/GenBank/DDBJ databases">
        <authorList>
            <person name="Zhirakovskaya E."/>
        </authorList>
    </citation>
    <scope>NUCLEOTIDE SEQUENCE</scope>
</reference>
<dbReference type="GO" id="GO:0032259">
    <property type="term" value="P:methylation"/>
    <property type="evidence" value="ECO:0007669"/>
    <property type="project" value="UniProtKB-KW"/>
</dbReference>
<dbReference type="NCBIfam" id="NF004790">
    <property type="entry name" value="PRK06136.1"/>
    <property type="match status" value="1"/>
</dbReference>
<dbReference type="GO" id="GO:0004852">
    <property type="term" value="F:uroporphyrinogen-III synthase activity"/>
    <property type="evidence" value="ECO:0007669"/>
    <property type="project" value="InterPro"/>
</dbReference>
<evidence type="ECO:0000256" key="1">
    <source>
        <dbReference type="ARBA" id="ARBA00012162"/>
    </source>
</evidence>
<dbReference type="PROSITE" id="PS00840">
    <property type="entry name" value="SUMT_2"/>
    <property type="match status" value="1"/>
</dbReference>
<dbReference type="FunFam" id="3.30.950.10:FF:000001">
    <property type="entry name" value="Siroheme synthase"/>
    <property type="match status" value="1"/>
</dbReference>
<feature type="domain" description="Tetrapyrrole methylase" evidence="6">
    <location>
        <begin position="7"/>
        <end position="219"/>
    </location>
</feature>
<dbReference type="GO" id="GO:0019354">
    <property type="term" value="P:siroheme biosynthetic process"/>
    <property type="evidence" value="ECO:0007669"/>
    <property type="project" value="InterPro"/>
</dbReference>
<evidence type="ECO:0000256" key="4">
    <source>
        <dbReference type="ARBA" id="ARBA00022691"/>
    </source>
</evidence>
<dbReference type="EMBL" id="UOGI01000249">
    <property type="protein sequence ID" value="VAX34062.1"/>
    <property type="molecule type" value="Genomic_DNA"/>
</dbReference>
<keyword evidence="4" id="KW-0949">S-adenosyl-L-methionine</keyword>
<dbReference type="Pfam" id="PF02602">
    <property type="entry name" value="HEM4"/>
    <property type="match status" value="1"/>
</dbReference>
<dbReference type="FunFam" id="3.40.1010.10:FF:000001">
    <property type="entry name" value="Siroheme synthase"/>
    <property type="match status" value="1"/>
</dbReference>
<dbReference type="InterPro" id="IPR000878">
    <property type="entry name" value="4pyrrol_Mease"/>
</dbReference>
<evidence type="ECO:0000313" key="8">
    <source>
        <dbReference type="EMBL" id="VAX34062.1"/>
    </source>
</evidence>
<dbReference type="AlphaFoldDB" id="A0A3B1D015"/>
<protein>
    <recommendedName>
        <fullName evidence="1">uroporphyrinogen-III C-methyltransferase</fullName>
        <ecNumber evidence="1">2.1.1.107</ecNumber>
    </recommendedName>
</protein>
<dbReference type="InterPro" id="IPR035996">
    <property type="entry name" value="4pyrrol_Methylase_sf"/>
</dbReference>
<dbReference type="Pfam" id="PF00590">
    <property type="entry name" value="TP_methylase"/>
    <property type="match status" value="1"/>
</dbReference>
<evidence type="ECO:0000259" key="6">
    <source>
        <dbReference type="Pfam" id="PF00590"/>
    </source>
</evidence>
<dbReference type="PANTHER" id="PTHR45790:SF3">
    <property type="entry name" value="S-ADENOSYL-L-METHIONINE-DEPENDENT UROPORPHYRINOGEN III METHYLTRANSFERASE, CHLOROPLASTIC"/>
    <property type="match status" value="1"/>
</dbReference>
<dbReference type="SUPFAM" id="SSF69618">
    <property type="entry name" value="HemD-like"/>
    <property type="match status" value="1"/>
</dbReference>
<dbReference type="SUPFAM" id="SSF53790">
    <property type="entry name" value="Tetrapyrrole methylase"/>
    <property type="match status" value="1"/>
</dbReference>
<dbReference type="NCBIfam" id="TIGR01469">
    <property type="entry name" value="cobA_cysG_Cterm"/>
    <property type="match status" value="1"/>
</dbReference>
<dbReference type="InterPro" id="IPR003754">
    <property type="entry name" value="4pyrrol_synth_uPrphyn_synth"/>
</dbReference>
<dbReference type="GO" id="GO:0004851">
    <property type="term" value="F:uroporphyrin-III C-methyltransferase activity"/>
    <property type="evidence" value="ECO:0007669"/>
    <property type="project" value="UniProtKB-EC"/>
</dbReference>
<dbReference type="CDD" id="cd11642">
    <property type="entry name" value="SUMT"/>
    <property type="match status" value="1"/>
</dbReference>
<dbReference type="InterPro" id="IPR036108">
    <property type="entry name" value="4pyrrol_syn_uPrphyn_synt_sf"/>
</dbReference>
<dbReference type="InterPro" id="IPR014776">
    <property type="entry name" value="4pyrrole_Mease_sub2"/>
</dbReference>
<dbReference type="PROSITE" id="PS00839">
    <property type="entry name" value="SUMT_1"/>
    <property type="match status" value="1"/>
</dbReference>
<dbReference type="InterPro" id="IPR014777">
    <property type="entry name" value="4pyrrole_Mease_sub1"/>
</dbReference>
<dbReference type="InterPro" id="IPR050161">
    <property type="entry name" value="Siro_Cobalamin_biosynth"/>
</dbReference>
<dbReference type="Gene3D" id="3.30.950.10">
    <property type="entry name" value="Methyltransferase, Cobalt-precorrin-4 Transmethylase, Domain 2"/>
    <property type="match status" value="1"/>
</dbReference>
<sequence>MKETKGKVSLVGAGPGDIGLLTIKGLKYLQKADVVVYDFHLNVQILDYIKGGAELIYAGKRGGRHDMTQDEINSVLVRKALEGKDVCRLKGGDPFVFGRGGEEAEVLTAEGIEFEVVPGISSAIAAPAYAGIPLTHRDYASSFVVVPGNEASTKKESSIDWAALAGGNGTIVFLMAVKNIEDVSGRLIENGKDPNTPVAVIRWGTRSEQRTIVSTIRDIPDAIKSSEIRPPAVVVVGDVVKLRDKLNWFEKKPLFGQRVLVTREHSEGFEPLEGLGAEVTVFPTIKVVPPESWEELDAAISKVSAYKWLVFTSAIGVRFFFRRFFDLNRDVRDLFGIRICTIGTKTAAEVGKYGLRVDLIPDSFRAEGLIKAFGGPDAFRGLKILLPRAAAAREVFPEKVRESGGEIDVPVTYRAIKPGSQGKRMKRFLREGKITMATFTSKATFTNFREMLGDEAGSLLKNVMIAAIGPVTARAIEKAGLKVDIMPKTATVDAMVEEIIRYSLQPSSRIH</sequence>
<keyword evidence="2 8" id="KW-0489">Methyltransferase</keyword>